<evidence type="ECO:0000256" key="1">
    <source>
        <dbReference type="ARBA" id="ARBA00022741"/>
    </source>
</evidence>
<reference evidence="12 13" key="1">
    <citation type="journal article" date="2019" name="Genome Biol. Evol.">
        <title>Insights into the evolution of the New World diploid cottons (Gossypium, subgenus Houzingenia) based on genome sequencing.</title>
        <authorList>
            <person name="Grover C.E."/>
            <person name="Arick M.A. 2nd"/>
            <person name="Thrash A."/>
            <person name="Conover J.L."/>
            <person name="Sanders W.S."/>
            <person name="Peterson D.G."/>
            <person name="Frelichowski J.E."/>
            <person name="Scheffler J.A."/>
            <person name="Scheffler B.E."/>
            <person name="Wendel J.F."/>
        </authorList>
    </citation>
    <scope>NUCLEOTIDE SEQUENCE [LARGE SCALE GENOMIC DNA]</scope>
    <source>
        <strain evidence="12">4</strain>
        <tissue evidence="12">Leaf</tissue>
    </source>
</reference>
<dbReference type="GO" id="GO:0005524">
    <property type="term" value="F:ATP binding"/>
    <property type="evidence" value="ECO:0007669"/>
    <property type="project" value="UniProtKB-KW"/>
</dbReference>
<evidence type="ECO:0000256" key="6">
    <source>
        <dbReference type="ARBA" id="ARBA00024358"/>
    </source>
</evidence>
<dbReference type="SUPFAM" id="SSF52540">
    <property type="entry name" value="P-loop containing nucleoside triphosphate hydrolases"/>
    <property type="match status" value="1"/>
</dbReference>
<sequence>MTRNGVFPESTWKPTRPTRPRYLPPHLRPQNDNAGFLDNVTPTPELTRSRFNSHQPARSTRGRGRGRGPRFAGRRNPNWEDEKFDELEVIDDALEGTNETNNNLEAYEDIPVQASGDNIPPPVATFAEIGLGDGLKKNIRRCNYVKPTPIQRYAIPIAVAGRDLMACAQTGSGKTAAFCFPIISGVLKDPSLVSGRRGGGGGGGSAAVACPLALILAPTRELSCQIFEEAKKFADMTGVKISVAYGGTPIYQQLRSLEKGVDILVATPGRLVDMIERARVSLGMLKYLALDEADRMLDMGFEPQIRKIVEQMDMPPPGTRQTMLFSATFPDDIQ</sequence>
<feature type="short sequence motif" description="Q motif" evidence="8">
    <location>
        <begin position="124"/>
        <end position="152"/>
    </location>
</feature>
<dbReference type="EMBL" id="JABEZV010000004">
    <property type="protein sequence ID" value="MBA0710267.1"/>
    <property type="molecule type" value="Genomic_DNA"/>
</dbReference>
<feature type="region of interest" description="Disordered" evidence="9">
    <location>
        <begin position="1"/>
        <end position="79"/>
    </location>
</feature>
<feature type="domain" description="Helicase ATP-binding" evidence="10">
    <location>
        <begin position="155"/>
        <end position="334"/>
    </location>
</feature>
<keyword evidence="2" id="KW-0378">Hydrolase</keyword>
<dbReference type="SMART" id="SM00487">
    <property type="entry name" value="DEXDc"/>
    <property type="match status" value="1"/>
</dbReference>
<keyword evidence="4" id="KW-0067">ATP-binding</keyword>
<dbReference type="Pfam" id="PF00270">
    <property type="entry name" value="DEAD"/>
    <property type="match status" value="1"/>
</dbReference>
<evidence type="ECO:0000256" key="4">
    <source>
        <dbReference type="ARBA" id="ARBA00022840"/>
    </source>
</evidence>
<keyword evidence="5" id="KW-0694">RNA-binding</keyword>
<dbReference type="PANTHER" id="PTHR47958">
    <property type="entry name" value="ATP-DEPENDENT RNA HELICASE DBP3"/>
    <property type="match status" value="1"/>
</dbReference>
<evidence type="ECO:0000256" key="5">
    <source>
        <dbReference type="ARBA" id="ARBA00022884"/>
    </source>
</evidence>
<dbReference type="GO" id="GO:0016787">
    <property type="term" value="F:hydrolase activity"/>
    <property type="evidence" value="ECO:0007669"/>
    <property type="project" value="UniProtKB-KW"/>
</dbReference>
<feature type="non-terminal residue" evidence="12">
    <location>
        <position position="1"/>
    </location>
</feature>
<dbReference type="Proteomes" id="UP000593574">
    <property type="component" value="Unassembled WGS sequence"/>
</dbReference>
<evidence type="ECO:0000256" key="8">
    <source>
        <dbReference type="PROSITE-ProRule" id="PRU00552"/>
    </source>
</evidence>
<dbReference type="InterPro" id="IPR027417">
    <property type="entry name" value="P-loop_NTPase"/>
</dbReference>
<protein>
    <submittedName>
        <fullName evidence="12">Uncharacterized protein</fullName>
    </submittedName>
</protein>
<evidence type="ECO:0000313" key="13">
    <source>
        <dbReference type="Proteomes" id="UP000593574"/>
    </source>
</evidence>
<dbReference type="InterPro" id="IPR014014">
    <property type="entry name" value="RNA_helicase_DEAD_Q_motif"/>
</dbReference>
<evidence type="ECO:0000256" key="9">
    <source>
        <dbReference type="SAM" id="MobiDB-lite"/>
    </source>
</evidence>
<dbReference type="Gene3D" id="3.40.50.300">
    <property type="entry name" value="P-loop containing nucleotide triphosphate hydrolases"/>
    <property type="match status" value="1"/>
</dbReference>
<proteinExistence type="inferred from homology"/>
<gene>
    <name evidence="12" type="ORF">Golax_025252</name>
</gene>
<dbReference type="GO" id="GO:0003723">
    <property type="term" value="F:RNA binding"/>
    <property type="evidence" value="ECO:0007669"/>
    <property type="project" value="UniProtKB-KW"/>
</dbReference>
<dbReference type="InterPro" id="IPR044763">
    <property type="entry name" value="Ded1/Dbp1_DEADc"/>
</dbReference>
<evidence type="ECO:0000256" key="3">
    <source>
        <dbReference type="ARBA" id="ARBA00022806"/>
    </source>
</evidence>
<dbReference type="InterPro" id="IPR014001">
    <property type="entry name" value="Helicase_ATP-bd"/>
</dbReference>
<evidence type="ECO:0000259" key="11">
    <source>
        <dbReference type="PROSITE" id="PS51195"/>
    </source>
</evidence>
<accession>A0A7J8ZEJ4</accession>
<comment type="similarity">
    <text evidence="6">Belongs to the DEAD box helicase family. DDX3/DED1 subfamily.</text>
</comment>
<evidence type="ECO:0000259" key="10">
    <source>
        <dbReference type="PROSITE" id="PS51192"/>
    </source>
</evidence>
<evidence type="ECO:0000256" key="2">
    <source>
        <dbReference type="ARBA" id="ARBA00022801"/>
    </source>
</evidence>
<dbReference type="GO" id="GO:0003724">
    <property type="term" value="F:RNA helicase activity"/>
    <property type="evidence" value="ECO:0007669"/>
    <property type="project" value="UniProtKB-EC"/>
</dbReference>
<dbReference type="PROSITE" id="PS51192">
    <property type="entry name" value="HELICASE_ATP_BIND_1"/>
    <property type="match status" value="1"/>
</dbReference>
<dbReference type="PROSITE" id="PS51195">
    <property type="entry name" value="Q_MOTIF"/>
    <property type="match status" value="1"/>
</dbReference>
<dbReference type="InterPro" id="IPR011545">
    <property type="entry name" value="DEAD/DEAH_box_helicase_dom"/>
</dbReference>
<comment type="catalytic activity">
    <reaction evidence="7">
        <text>ATP + H2O = ADP + phosphate + H(+)</text>
        <dbReference type="Rhea" id="RHEA:13065"/>
        <dbReference type="ChEBI" id="CHEBI:15377"/>
        <dbReference type="ChEBI" id="CHEBI:15378"/>
        <dbReference type="ChEBI" id="CHEBI:30616"/>
        <dbReference type="ChEBI" id="CHEBI:43474"/>
        <dbReference type="ChEBI" id="CHEBI:456216"/>
        <dbReference type="EC" id="3.6.4.13"/>
    </reaction>
</comment>
<feature type="domain" description="DEAD-box RNA helicase Q" evidence="11">
    <location>
        <begin position="124"/>
        <end position="152"/>
    </location>
</feature>
<evidence type="ECO:0000313" key="12">
    <source>
        <dbReference type="EMBL" id="MBA0710267.1"/>
    </source>
</evidence>
<dbReference type="CDD" id="cd17967">
    <property type="entry name" value="DEADc_DDX3_DDX4"/>
    <property type="match status" value="1"/>
</dbReference>
<evidence type="ECO:0000256" key="7">
    <source>
        <dbReference type="ARBA" id="ARBA00047984"/>
    </source>
</evidence>
<keyword evidence="1" id="KW-0547">Nucleotide-binding</keyword>
<dbReference type="FunFam" id="3.40.50.300:FF:000397">
    <property type="entry name" value="Probable ATP-dependent RNA helicase DDX4"/>
    <property type="match status" value="1"/>
</dbReference>
<name>A0A7J8ZEJ4_9ROSI</name>
<feature type="compositionally biased region" description="Polar residues" evidence="9">
    <location>
        <begin position="40"/>
        <end position="57"/>
    </location>
</feature>
<keyword evidence="13" id="KW-1185">Reference proteome</keyword>
<dbReference type="AlphaFoldDB" id="A0A7J8ZEJ4"/>
<keyword evidence="3" id="KW-0347">Helicase</keyword>
<comment type="caution">
    <text evidence="12">The sequence shown here is derived from an EMBL/GenBank/DDBJ whole genome shotgun (WGS) entry which is preliminary data.</text>
</comment>
<organism evidence="12 13">
    <name type="scientific">Gossypium laxum</name>
    <dbReference type="NCBI Taxonomy" id="34288"/>
    <lineage>
        <taxon>Eukaryota</taxon>
        <taxon>Viridiplantae</taxon>
        <taxon>Streptophyta</taxon>
        <taxon>Embryophyta</taxon>
        <taxon>Tracheophyta</taxon>
        <taxon>Spermatophyta</taxon>
        <taxon>Magnoliopsida</taxon>
        <taxon>eudicotyledons</taxon>
        <taxon>Gunneridae</taxon>
        <taxon>Pentapetalae</taxon>
        <taxon>rosids</taxon>
        <taxon>malvids</taxon>
        <taxon>Malvales</taxon>
        <taxon>Malvaceae</taxon>
        <taxon>Malvoideae</taxon>
        <taxon>Gossypium</taxon>
    </lineage>
</organism>